<gene>
    <name evidence="2" type="ORF">AVEN_60851_1</name>
</gene>
<dbReference type="EMBL" id="BGPR01128491">
    <property type="protein sequence ID" value="GBN39760.1"/>
    <property type="molecule type" value="Genomic_DNA"/>
</dbReference>
<organism evidence="2 3">
    <name type="scientific">Araneus ventricosus</name>
    <name type="common">Orbweaver spider</name>
    <name type="synonym">Epeira ventricosa</name>
    <dbReference type="NCBI Taxonomy" id="182803"/>
    <lineage>
        <taxon>Eukaryota</taxon>
        <taxon>Metazoa</taxon>
        <taxon>Ecdysozoa</taxon>
        <taxon>Arthropoda</taxon>
        <taxon>Chelicerata</taxon>
        <taxon>Arachnida</taxon>
        <taxon>Araneae</taxon>
        <taxon>Araneomorphae</taxon>
        <taxon>Entelegynae</taxon>
        <taxon>Araneoidea</taxon>
        <taxon>Araneidae</taxon>
        <taxon>Araneus</taxon>
    </lineage>
</organism>
<protein>
    <submittedName>
        <fullName evidence="2">Uncharacterized protein</fullName>
    </submittedName>
</protein>
<accession>A0A4Y2NMH6</accession>
<proteinExistence type="predicted"/>
<evidence type="ECO:0000313" key="3">
    <source>
        <dbReference type="Proteomes" id="UP000499080"/>
    </source>
</evidence>
<comment type="caution">
    <text evidence="2">The sequence shown here is derived from an EMBL/GenBank/DDBJ whole genome shotgun (WGS) entry which is preliminary data.</text>
</comment>
<keyword evidence="3" id="KW-1185">Reference proteome</keyword>
<reference evidence="2 3" key="1">
    <citation type="journal article" date="2019" name="Sci. Rep.">
        <title>Orb-weaving spider Araneus ventricosus genome elucidates the spidroin gene catalogue.</title>
        <authorList>
            <person name="Kono N."/>
            <person name="Nakamura H."/>
            <person name="Ohtoshi R."/>
            <person name="Moran D.A.P."/>
            <person name="Shinohara A."/>
            <person name="Yoshida Y."/>
            <person name="Fujiwara M."/>
            <person name="Mori M."/>
            <person name="Tomita M."/>
            <person name="Arakawa K."/>
        </authorList>
    </citation>
    <scope>NUCLEOTIDE SEQUENCE [LARGE SCALE GENOMIC DNA]</scope>
</reference>
<evidence type="ECO:0000313" key="2">
    <source>
        <dbReference type="EMBL" id="GBN39760.1"/>
    </source>
</evidence>
<name>A0A4Y2NMH6_ARAVE</name>
<feature type="region of interest" description="Disordered" evidence="1">
    <location>
        <begin position="41"/>
        <end position="70"/>
    </location>
</feature>
<evidence type="ECO:0000256" key="1">
    <source>
        <dbReference type="SAM" id="MobiDB-lite"/>
    </source>
</evidence>
<sequence length="113" mass="12839">MFHFKFSQSLIVRILSFTSAILGWISNLDQTRTAPELALPLQAPEPRQRDDVFPPTYGPTHDKSSWNRVQNLKPSGSKAEIFPLLYRGLDDNPGYCLYESSSSIQQQEKTLPL</sequence>
<dbReference type="Proteomes" id="UP000499080">
    <property type="component" value="Unassembled WGS sequence"/>
</dbReference>
<dbReference type="AlphaFoldDB" id="A0A4Y2NMH6"/>